<evidence type="ECO:0000313" key="4">
    <source>
        <dbReference type="Proteomes" id="UP000016933"/>
    </source>
</evidence>
<organism evidence="3 4">
    <name type="scientific">Dothistroma septosporum (strain NZE10 / CBS 128990)</name>
    <name type="common">Red band needle blight fungus</name>
    <name type="synonym">Mycosphaerella pini</name>
    <dbReference type="NCBI Taxonomy" id="675120"/>
    <lineage>
        <taxon>Eukaryota</taxon>
        <taxon>Fungi</taxon>
        <taxon>Dikarya</taxon>
        <taxon>Ascomycota</taxon>
        <taxon>Pezizomycotina</taxon>
        <taxon>Dothideomycetes</taxon>
        <taxon>Dothideomycetidae</taxon>
        <taxon>Mycosphaerellales</taxon>
        <taxon>Mycosphaerellaceae</taxon>
        <taxon>Dothistroma</taxon>
    </lineage>
</organism>
<evidence type="ECO:0000259" key="2">
    <source>
        <dbReference type="Pfam" id="PF23257"/>
    </source>
</evidence>
<sequence>MSTIVGDGTSKPTVTAALSEDDPDVVSVLGDARFAPTAVRLLQEQPAMNMDQLRNLGRVLEKCAAAGIDFDVLTKELRAMTDERNASQCSQTLSGSAKTPKSSSRDSSPDVPLAHLRRLINTSAADPVEESSAHESDCASQDHASRDRASRDHASQDHASRDRASRNPSPDTPLGDTTRHSGDACTLDKVLALNKAVANTLPPAAVIATTSTDLVTREDAPAEPDFFQELLDANVEPMSADELQSAQDIMEASSIATATVVPKTQPSTIQASLKRALPQRLMWQPLPQFPGNVRPFAISSPPRPDIRSSGSISAVSPRTVMPTLRPPPPPPDHARGISADRVPPSLSLRSNAPAHASSAQTFPVLVSALPGPSTTQRQSYGHASGASQLTWMGMPRRSVAIPHTAPPLRASSDVDQEVHRESSVSRQGSVAGGLSDREKTMLTQQFVDTGGMGGLRLVLPPWVMRSA</sequence>
<evidence type="ECO:0000313" key="3">
    <source>
        <dbReference type="EMBL" id="EME38209.1"/>
    </source>
</evidence>
<feature type="region of interest" description="Disordered" evidence="1">
    <location>
        <begin position="83"/>
        <end position="112"/>
    </location>
</feature>
<feature type="domain" description="DUF7071" evidence="2">
    <location>
        <begin position="22"/>
        <end position="85"/>
    </location>
</feature>
<gene>
    <name evidence="3" type="ORF">DOTSEDRAFT_75701</name>
</gene>
<feature type="compositionally biased region" description="Polar residues" evidence="1">
    <location>
        <begin position="86"/>
        <end position="102"/>
    </location>
</feature>
<accession>N1PCS9</accession>
<reference evidence="3 4" key="2">
    <citation type="journal article" date="2012" name="PLoS Pathog.">
        <title>Diverse lifestyles and strategies of plant pathogenesis encoded in the genomes of eighteen Dothideomycetes fungi.</title>
        <authorList>
            <person name="Ohm R.A."/>
            <person name="Feau N."/>
            <person name="Henrissat B."/>
            <person name="Schoch C.L."/>
            <person name="Horwitz B.A."/>
            <person name="Barry K.W."/>
            <person name="Condon B.J."/>
            <person name="Copeland A.C."/>
            <person name="Dhillon B."/>
            <person name="Glaser F."/>
            <person name="Hesse C.N."/>
            <person name="Kosti I."/>
            <person name="LaButti K."/>
            <person name="Lindquist E.A."/>
            <person name="Lucas S."/>
            <person name="Salamov A.A."/>
            <person name="Bradshaw R.E."/>
            <person name="Ciuffetti L."/>
            <person name="Hamelin R.C."/>
            <person name="Kema G.H.J."/>
            <person name="Lawrence C."/>
            <person name="Scott J.A."/>
            <person name="Spatafora J.W."/>
            <person name="Turgeon B.G."/>
            <person name="de Wit P.J.G.M."/>
            <person name="Zhong S."/>
            <person name="Goodwin S.B."/>
            <person name="Grigoriev I.V."/>
        </authorList>
    </citation>
    <scope>NUCLEOTIDE SEQUENCE [LARGE SCALE GENOMIC DNA]</scope>
    <source>
        <strain evidence="4">NZE10 / CBS 128990</strain>
    </source>
</reference>
<dbReference type="AlphaFoldDB" id="N1PCS9"/>
<feature type="region of interest" description="Disordered" evidence="1">
    <location>
        <begin position="299"/>
        <end position="354"/>
    </location>
</feature>
<protein>
    <recommendedName>
        <fullName evidence="2">DUF7071 domain-containing protein</fullName>
    </recommendedName>
</protein>
<feature type="compositionally biased region" description="Basic and acidic residues" evidence="1">
    <location>
        <begin position="143"/>
        <end position="165"/>
    </location>
</feature>
<dbReference type="Pfam" id="PF23257">
    <property type="entry name" value="DUF7071"/>
    <property type="match status" value="1"/>
</dbReference>
<feature type="region of interest" description="Disordered" evidence="1">
    <location>
        <begin position="125"/>
        <end position="181"/>
    </location>
</feature>
<evidence type="ECO:0000256" key="1">
    <source>
        <dbReference type="SAM" id="MobiDB-lite"/>
    </source>
</evidence>
<dbReference type="Proteomes" id="UP000016933">
    <property type="component" value="Unassembled WGS sequence"/>
</dbReference>
<dbReference type="HOGENOM" id="CLU_585287_0_0_1"/>
<reference evidence="4" key="1">
    <citation type="journal article" date="2012" name="PLoS Genet.">
        <title>The genomes of the fungal plant pathogens Cladosporium fulvum and Dothistroma septosporum reveal adaptation to different hosts and lifestyles but also signatures of common ancestry.</title>
        <authorList>
            <person name="de Wit P.J.G.M."/>
            <person name="van der Burgt A."/>
            <person name="Oekmen B."/>
            <person name="Stergiopoulos I."/>
            <person name="Abd-Elsalam K.A."/>
            <person name="Aerts A.L."/>
            <person name="Bahkali A.H."/>
            <person name="Beenen H.G."/>
            <person name="Chettri P."/>
            <person name="Cox M.P."/>
            <person name="Datema E."/>
            <person name="de Vries R.P."/>
            <person name="Dhillon B."/>
            <person name="Ganley A.R."/>
            <person name="Griffiths S.A."/>
            <person name="Guo Y."/>
            <person name="Hamelin R.C."/>
            <person name="Henrissat B."/>
            <person name="Kabir M.S."/>
            <person name="Jashni M.K."/>
            <person name="Kema G."/>
            <person name="Klaubauf S."/>
            <person name="Lapidus A."/>
            <person name="Levasseur A."/>
            <person name="Lindquist E."/>
            <person name="Mehrabi R."/>
            <person name="Ohm R.A."/>
            <person name="Owen T.J."/>
            <person name="Salamov A."/>
            <person name="Schwelm A."/>
            <person name="Schijlen E."/>
            <person name="Sun H."/>
            <person name="van den Burg H.A."/>
            <person name="van Ham R.C.H.J."/>
            <person name="Zhang S."/>
            <person name="Goodwin S.B."/>
            <person name="Grigoriev I.V."/>
            <person name="Collemare J."/>
            <person name="Bradshaw R.E."/>
        </authorList>
    </citation>
    <scope>NUCLEOTIDE SEQUENCE [LARGE SCALE GENOMIC DNA]</scope>
    <source>
        <strain evidence="4">NZE10 / CBS 128990</strain>
    </source>
</reference>
<name>N1PCS9_DOTSN</name>
<dbReference type="InterPro" id="IPR055499">
    <property type="entry name" value="DUF7071"/>
</dbReference>
<dbReference type="EMBL" id="KB446547">
    <property type="protein sequence ID" value="EME38209.1"/>
    <property type="molecule type" value="Genomic_DNA"/>
</dbReference>
<feature type="region of interest" description="Disordered" evidence="1">
    <location>
        <begin position="403"/>
        <end position="437"/>
    </location>
</feature>
<proteinExistence type="predicted"/>
<keyword evidence="4" id="KW-1185">Reference proteome</keyword>